<dbReference type="GO" id="GO:0003677">
    <property type="term" value="F:DNA binding"/>
    <property type="evidence" value="ECO:0007669"/>
    <property type="project" value="UniProtKB-KW"/>
</dbReference>
<comment type="similarity">
    <text evidence="1">Belongs to the type-I restriction system S methylase family.</text>
</comment>
<dbReference type="Gene3D" id="3.90.220.20">
    <property type="entry name" value="DNA methylase specificity domains"/>
    <property type="match status" value="2"/>
</dbReference>
<dbReference type="CDD" id="cd17296">
    <property type="entry name" value="RMtype1_S_MmaC5ORF1169P_TRD1-CR1_like"/>
    <property type="match status" value="1"/>
</dbReference>
<reference evidence="5 6" key="1">
    <citation type="submission" date="2016-08" db="EMBL/GenBank/DDBJ databases">
        <authorList>
            <person name="Seilhamer J.J."/>
        </authorList>
    </citation>
    <scope>NUCLEOTIDE SEQUENCE [LARGE SCALE GENOMIC DNA]</scope>
    <source>
        <strain evidence="5">Buetzberg</strain>
    </source>
</reference>
<evidence type="ECO:0000256" key="2">
    <source>
        <dbReference type="ARBA" id="ARBA00022747"/>
    </source>
</evidence>
<dbReference type="PATRIC" id="fig|129848.4.peg.743"/>
<dbReference type="OrthoDB" id="84651at2157"/>
<name>A0A1D3L1D5_9EURY</name>
<dbReference type="Proteomes" id="UP000094707">
    <property type="component" value="Chromosome I"/>
</dbReference>
<dbReference type="PANTHER" id="PTHR30408">
    <property type="entry name" value="TYPE-1 RESTRICTION ENZYME ECOKI SPECIFICITY PROTEIN"/>
    <property type="match status" value="1"/>
</dbReference>
<gene>
    <name evidence="5" type="ORF">MCBB_0738</name>
</gene>
<dbReference type="RefSeq" id="WP_071906494.1">
    <property type="nucleotide sequence ID" value="NZ_LT607756.1"/>
</dbReference>
<dbReference type="InterPro" id="IPR052021">
    <property type="entry name" value="Type-I_RS_S_subunit"/>
</dbReference>
<dbReference type="AlphaFoldDB" id="A0A1D3L1D5"/>
<accession>A0A1D3L1D5</accession>
<feature type="domain" description="Type I restriction modification DNA specificity" evidence="4">
    <location>
        <begin position="201"/>
        <end position="387"/>
    </location>
</feature>
<dbReference type="STRING" id="118062.MCBB_0738"/>
<feature type="domain" description="Type I restriction modification DNA specificity" evidence="4">
    <location>
        <begin position="8"/>
        <end position="170"/>
    </location>
</feature>
<evidence type="ECO:0000313" key="6">
    <source>
        <dbReference type="Proteomes" id="UP000094707"/>
    </source>
</evidence>
<proteinExistence type="inferred from homology"/>
<keyword evidence="2" id="KW-0680">Restriction system</keyword>
<protein>
    <submittedName>
        <fullName evidence="5">Type-1 restriction enzyme MjaXIP specificity protein</fullName>
    </submittedName>
</protein>
<evidence type="ECO:0000313" key="5">
    <source>
        <dbReference type="EMBL" id="SCG85309.1"/>
    </source>
</evidence>
<dbReference type="Pfam" id="PF01420">
    <property type="entry name" value="Methylase_S"/>
    <property type="match status" value="2"/>
</dbReference>
<keyword evidence="6" id="KW-1185">Reference proteome</keyword>
<evidence type="ECO:0000256" key="1">
    <source>
        <dbReference type="ARBA" id="ARBA00010923"/>
    </source>
</evidence>
<keyword evidence="3" id="KW-0238">DNA-binding</keyword>
<dbReference type="InterPro" id="IPR000055">
    <property type="entry name" value="Restrct_endonuc_typeI_TRD"/>
</dbReference>
<sequence>MEAHSWNKWKKVKLVEVAQSIKAGGTPKRTVDEYWKNGNIPWLKISDLKSTYIISSEEKVTEEGLNNSSAKLFPEGTILYSIFATLGAIGILNFESATNQAIAGIIPNNEIVDTKYLYYCLISEKKNIVAKKSRATQDNINLKILKNHEIPLPPLKTQQKIVEVLEKAEKLKEYRAEADVLTDEYLKSVFLEMFGDPANNPKKWPLKKFKDLMVGTPQNGLYKNSSYYTEGEDGLPILRIDSFYDGKIENIQNLKRIICTNEEINRFKLKNQNIVINRVNSIEYLGKCALVEDLLEETVYESNMMQIELNLSLINPVYLTKFLCTNYVHNQIINKAKKAVNQASINQKDVNSLNILLPPIALQNQFAEIVKKVEQLKKHQKQSKQEIDNLFNALMQKAFKGELTC</sequence>
<dbReference type="CDD" id="cd17517">
    <property type="entry name" value="RMtype1_S_EcoKI_StySPI-TRD2-CR2_like"/>
    <property type="match status" value="1"/>
</dbReference>
<organism evidence="5 6">
    <name type="scientific">Methanobacterium congolense</name>
    <dbReference type="NCBI Taxonomy" id="118062"/>
    <lineage>
        <taxon>Archaea</taxon>
        <taxon>Methanobacteriati</taxon>
        <taxon>Methanobacteriota</taxon>
        <taxon>Methanomada group</taxon>
        <taxon>Methanobacteria</taxon>
        <taxon>Methanobacteriales</taxon>
        <taxon>Methanobacteriaceae</taxon>
        <taxon>Methanobacterium</taxon>
    </lineage>
</organism>
<dbReference type="EMBL" id="LT607756">
    <property type="protein sequence ID" value="SCG85309.1"/>
    <property type="molecule type" value="Genomic_DNA"/>
</dbReference>
<evidence type="ECO:0000259" key="4">
    <source>
        <dbReference type="Pfam" id="PF01420"/>
    </source>
</evidence>
<dbReference type="KEGG" id="mcub:MCBB_0738"/>
<dbReference type="InterPro" id="IPR044946">
    <property type="entry name" value="Restrct_endonuc_typeI_TRD_sf"/>
</dbReference>
<evidence type="ECO:0000256" key="3">
    <source>
        <dbReference type="ARBA" id="ARBA00023125"/>
    </source>
</evidence>
<dbReference type="REBASE" id="160392">
    <property type="entry name" value="S.McuBSORF739P"/>
</dbReference>
<dbReference type="PANTHER" id="PTHR30408:SF12">
    <property type="entry name" value="TYPE I RESTRICTION ENZYME MJAVIII SPECIFICITY SUBUNIT"/>
    <property type="match status" value="1"/>
</dbReference>
<dbReference type="GeneID" id="30411592"/>
<dbReference type="SUPFAM" id="SSF116734">
    <property type="entry name" value="DNA methylase specificity domain"/>
    <property type="match status" value="2"/>
</dbReference>
<dbReference type="GO" id="GO:0009307">
    <property type="term" value="P:DNA restriction-modification system"/>
    <property type="evidence" value="ECO:0007669"/>
    <property type="project" value="UniProtKB-KW"/>
</dbReference>